<reference evidence="2 3" key="1">
    <citation type="journal article" date="2016" name="Nat. Commun.">
        <title>Thousands of microbial genomes shed light on interconnected biogeochemical processes in an aquifer system.</title>
        <authorList>
            <person name="Anantharaman K."/>
            <person name="Brown C.T."/>
            <person name="Hug L.A."/>
            <person name="Sharon I."/>
            <person name="Castelle C.J."/>
            <person name="Probst A.J."/>
            <person name="Thomas B.C."/>
            <person name="Singh A."/>
            <person name="Wilkins M.J."/>
            <person name="Karaoz U."/>
            <person name="Brodie E.L."/>
            <person name="Williams K.H."/>
            <person name="Hubbard S.S."/>
            <person name="Banfield J.F."/>
        </authorList>
    </citation>
    <scope>NUCLEOTIDE SEQUENCE [LARGE SCALE GENOMIC DNA]</scope>
</reference>
<feature type="compositionally biased region" description="Low complexity" evidence="1">
    <location>
        <begin position="233"/>
        <end position="253"/>
    </location>
</feature>
<feature type="compositionally biased region" description="Low complexity" evidence="1">
    <location>
        <begin position="182"/>
        <end position="202"/>
    </location>
</feature>
<dbReference type="AlphaFoldDB" id="A0A1G2EM73"/>
<evidence type="ECO:0000313" key="2">
    <source>
        <dbReference type="EMBL" id="OGZ26642.1"/>
    </source>
</evidence>
<comment type="caution">
    <text evidence="2">The sequence shown here is derived from an EMBL/GenBank/DDBJ whole genome shotgun (WGS) entry which is preliminary data.</text>
</comment>
<evidence type="ECO:0000256" key="1">
    <source>
        <dbReference type="SAM" id="MobiDB-lite"/>
    </source>
</evidence>
<feature type="region of interest" description="Disordered" evidence="1">
    <location>
        <begin position="172"/>
        <end position="265"/>
    </location>
</feature>
<gene>
    <name evidence="2" type="ORF">A2365_00945</name>
</gene>
<protein>
    <submittedName>
        <fullName evidence="2">Uncharacterized protein</fullName>
    </submittedName>
</protein>
<accession>A0A1G2EM73</accession>
<organism evidence="2 3">
    <name type="scientific">Candidatus Nealsonbacteria bacterium RIFOXYB1_FULL_40_15</name>
    <dbReference type="NCBI Taxonomy" id="1801677"/>
    <lineage>
        <taxon>Bacteria</taxon>
        <taxon>Candidatus Nealsoniibacteriota</taxon>
    </lineage>
</organism>
<sequence>MKKLFLFLLGVILIVVASIYKYSSTGKEVSADCSPNIMICHATDSHTNPYNAINADRSADVAGHDGHNGGIYPADPWGDIIPLFDYQVWEVVGSHMELDEPAHWDCPVGWQLDNNICTHGQETQPAVWMEATFKKVDDNGWREYIYQGKNWTLEGQIIWNNNCIVGGSAGSVTPTPTPDPSCDPCASPTPTLTATPSPTLTTGAGGDDDGGGGIVGPTLTPTATPTPTPTPTSAPSTSDSSTSDEGSSSSSDSGQGGTSGEVLGTSTLGATGTSLNYIYEVILLAGMTLSGIGVKKFTSKD</sequence>
<dbReference type="Proteomes" id="UP000177740">
    <property type="component" value="Unassembled WGS sequence"/>
</dbReference>
<dbReference type="STRING" id="1801677.A2365_00945"/>
<evidence type="ECO:0000313" key="3">
    <source>
        <dbReference type="Proteomes" id="UP000177740"/>
    </source>
</evidence>
<name>A0A1G2EM73_9BACT</name>
<dbReference type="EMBL" id="MHMM01000018">
    <property type="protein sequence ID" value="OGZ26642.1"/>
    <property type="molecule type" value="Genomic_DNA"/>
</dbReference>
<proteinExistence type="predicted"/>